<dbReference type="KEGG" id="sseo:D0Z67_12290"/>
<proteinExistence type="predicted"/>
<protein>
    <recommendedName>
        <fullName evidence="3">NUDIX hydrolase</fullName>
    </recommendedName>
</protein>
<evidence type="ECO:0008006" key="3">
    <source>
        <dbReference type="Google" id="ProtNLM"/>
    </source>
</evidence>
<reference evidence="1 2" key="1">
    <citation type="submission" date="2018-08" db="EMBL/GenBank/DDBJ databases">
        <title>The complete genome sequence of Streptomyces seoulensis, a pioneer strain for nickel superoxide dismutase discovery.</title>
        <authorList>
            <person name="Shin J."/>
            <person name="Lee J.-S."/>
            <person name="Lee E.-J."/>
            <person name="Youn H.-D."/>
        </authorList>
    </citation>
    <scope>NUCLEOTIDE SEQUENCE [LARGE SCALE GENOMIC DNA]</scope>
    <source>
        <strain evidence="1 2">KCTC 9819</strain>
    </source>
</reference>
<dbReference type="InterPro" id="IPR015797">
    <property type="entry name" value="NUDIX_hydrolase-like_dom_sf"/>
</dbReference>
<name>A0A4P6TU34_STRSO</name>
<dbReference type="Proteomes" id="UP000292547">
    <property type="component" value="Chromosome"/>
</dbReference>
<dbReference type="GeneID" id="300099707"/>
<dbReference type="SUPFAM" id="SSF55811">
    <property type="entry name" value="Nudix"/>
    <property type="match status" value="1"/>
</dbReference>
<dbReference type="RefSeq" id="WP_031184162.1">
    <property type="nucleotide sequence ID" value="NZ_CP032229.1"/>
</dbReference>
<sequence>MHTTHVLPSAVDRRVYLLLLDDENRLMLCGGCCNGWTVPQVLLEPGVDFQEGAVRHLARRFRIENPRFGSVYGIHETSESDCWERGHHTVSRILIVRINAQEAASFRWMSGSHTMWGINQLTSRHQEISPEGVALLVSGYVEGWLPDGPVSFR</sequence>
<keyword evidence="2" id="KW-1185">Reference proteome</keyword>
<evidence type="ECO:0000313" key="1">
    <source>
        <dbReference type="EMBL" id="QBJ91005.1"/>
    </source>
</evidence>
<gene>
    <name evidence="1" type="ORF">D0Z67_12290</name>
</gene>
<dbReference type="AlphaFoldDB" id="A0A4P6TU34"/>
<organism evidence="1 2">
    <name type="scientific">Streptomyces seoulensis</name>
    <dbReference type="NCBI Taxonomy" id="73044"/>
    <lineage>
        <taxon>Bacteria</taxon>
        <taxon>Bacillati</taxon>
        <taxon>Actinomycetota</taxon>
        <taxon>Actinomycetes</taxon>
        <taxon>Kitasatosporales</taxon>
        <taxon>Streptomycetaceae</taxon>
        <taxon>Streptomyces</taxon>
    </lineage>
</organism>
<dbReference type="OrthoDB" id="4224064at2"/>
<dbReference type="EMBL" id="CP032229">
    <property type="protein sequence ID" value="QBJ91005.1"/>
    <property type="molecule type" value="Genomic_DNA"/>
</dbReference>
<evidence type="ECO:0000313" key="2">
    <source>
        <dbReference type="Proteomes" id="UP000292547"/>
    </source>
</evidence>
<accession>A0A4P6TU34</accession>